<evidence type="ECO:0000256" key="1">
    <source>
        <dbReference type="SAM" id="Phobius"/>
    </source>
</evidence>
<keyword evidence="1" id="KW-0812">Transmembrane</keyword>
<feature type="transmembrane region" description="Helical" evidence="1">
    <location>
        <begin position="141"/>
        <end position="166"/>
    </location>
</feature>
<reference evidence="2 3" key="1">
    <citation type="submission" date="2015-12" db="EMBL/GenBank/DDBJ databases">
        <title>The genome of Folsomia candida.</title>
        <authorList>
            <person name="Faddeeva A."/>
            <person name="Derks M.F."/>
            <person name="Anvar Y."/>
            <person name="Smit S."/>
            <person name="Van Straalen N."/>
            <person name="Roelofs D."/>
        </authorList>
    </citation>
    <scope>NUCLEOTIDE SEQUENCE [LARGE SCALE GENOMIC DNA]</scope>
    <source>
        <strain evidence="2 3">VU population</strain>
        <tissue evidence="2">Whole body</tissue>
    </source>
</reference>
<protein>
    <submittedName>
        <fullName evidence="2">Uncharacterized protein</fullName>
    </submittedName>
</protein>
<evidence type="ECO:0000313" key="3">
    <source>
        <dbReference type="Proteomes" id="UP000198287"/>
    </source>
</evidence>
<feature type="transmembrane region" description="Helical" evidence="1">
    <location>
        <begin position="211"/>
        <end position="232"/>
    </location>
</feature>
<name>A0A226D739_FOLCA</name>
<evidence type="ECO:0000313" key="2">
    <source>
        <dbReference type="EMBL" id="OXA40674.1"/>
    </source>
</evidence>
<dbReference type="EMBL" id="LNIX01000032">
    <property type="protein sequence ID" value="OXA40674.1"/>
    <property type="molecule type" value="Genomic_DNA"/>
</dbReference>
<dbReference type="AlphaFoldDB" id="A0A226D739"/>
<feature type="transmembrane region" description="Helical" evidence="1">
    <location>
        <begin position="266"/>
        <end position="291"/>
    </location>
</feature>
<sequence length="370" mass="43482">MYTKYLFKLLSYIFYIPNLIGAQPVHVYSKTGLFYTLSKSRRRLFSSITIFITVVSCFVIRTCEIWWNKGGNRHPYYHVCYALTFVAVIELVCLIQMYWSRNEVCVVLNQMTRYSLRFEHIWMIQGQYNPIALRSKPLPGIVLDICCILLAASCNSLFWTNTAYYCSFPDTSIFHVTLLPIEWQNWYPVYYGHVLFLTYYTTIVYESLLSNAIIALIFAVSGYTILSSGLYFKSGKRYKTYRSLHYGYNLIHEFISLQLIFKQINYIYGIWLLAIHGLFGQFALFCNYSVIKYWDQLNPMTRILLIVWSFVVQIPWTSFLHVAGNFFQLSQRTLKSWKGIKCRNVLERKYFSKARKACRPIIVGADGVFT</sequence>
<feature type="non-terminal residue" evidence="2">
    <location>
        <position position="370"/>
    </location>
</feature>
<gene>
    <name evidence="2" type="ORF">Fcan01_24478</name>
</gene>
<keyword evidence="1" id="KW-1133">Transmembrane helix</keyword>
<feature type="transmembrane region" description="Helical" evidence="1">
    <location>
        <begin position="303"/>
        <end position="327"/>
    </location>
</feature>
<feature type="transmembrane region" description="Helical" evidence="1">
    <location>
        <begin position="187"/>
        <end position="205"/>
    </location>
</feature>
<accession>A0A226D739</accession>
<organism evidence="2 3">
    <name type="scientific">Folsomia candida</name>
    <name type="common">Springtail</name>
    <dbReference type="NCBI Taxonomy" id="158441"/>
    <lineage>
        <taxon>Eukaryota</taxon>
        <taxon>Metazoa</taxon>
        <taxon>Ecdysozoa</taxon>
        <taxon>Arthropoda</taxon>
        <taxon>Hexapoda</taxon>
        <taxon>Collembola</taxon>
        <taxon>Entomobryomorpha</taxon>
        <taxon>Isotomoidea</taxon>
        <taxon>Isotomidae</taxon>
        <taxon>Proisotominae</taxon>
        <taxon>Folsomia</taxon>
    </lineage>
</organism>
<keyword evidence="1" id="KW-0472">Membrane</keyword>
<feature type="transmembrane region" description="Helical" evidence="1">
    <location>
        <begin position="9"/>
        <end position="28"/>
    </location>
</feature>
<proteinExistence type="predicted"/>
<feature type="transmembrane region" description="Helical" evidence="1">
    <location>
        <begin position="79"/>
        <end position="99"/>
    </location>
</feature>
<keyword evidence="3" id="KW-1185">Reference proteome</keyword>
<dbReference type="Proteomes" id="UP000198287">
    <property type="component" value="Unassembled WGS sequence"/>
</dbReference>
<comment type="caution">
    <text evidence="2">The sequence shown here is derived from an EMBL/GenBank/DDBJ whole genome shotgun (WGS) entry which is preliminary data.</text>
</comment>
<feature type="transmembrane region" description="Helical" evidence="1">
    <location>
        <begin position="48"/>
        <end position="67"/>
    </location>
</feature>